<organism evidence="1 2">
    <name type="scientific">Pedobacter flavus</name>
    <dbReference type="NCBI Taxonomy" id="3113906"/>
    <lineage>
        <taxon>Bacteria</taxon>
        <taxon>Pseudomonadati</taxon>
        <taxon>Bacteroidota</taxon>
        <taxon>Sphingobacteriia</taxon>
        <taxon>Sphingobacteriales</taxon>
        <taxon>Sphingobacteriaceae</taxon>
        <taxon>Pedobacter</taxon>
    </lineage>
</organism>
<evidence type="ECO:0000313" key="1">
    <source>
        <dbReference type="EMBL" id="MEE1885696.1"/>
    </source>
</evidence>
<accession>A0ABU7H378</accession>
<dbReference type="PANTHER" id="PTHR14097:SF7">
    <property type="entry name" value="OXIDOREDUCTASE HTATIP2"/>
    <property type="match status" value="1"/>
</dbReference>
<proteinExistence type="predicted"/>
<evidence type="ECO:0000313" key="2">
    <source>
        <dbReference type="Proteomes" id="UP001337681"/>
    </source>
</evidence>
<dbReference type="RefSeq" id="WP_330146591.1">
    <property type="nucleotide sequence ID" value="NZ_JAZDQU010000002.1"/>
</dbReference>
<dbReference type="Gene3D" id="3.40.50.720">
    <property type="entry name" value="NAD(P)-binding Rossmann-like Domain"/>
    <property type="match status" value="1"/>
</dbReference>
<dbReference type="SUPFAM" id="SSF51735">
    <property type="entry name" value="NAD(P)-binding Rossmann-fold domains"/>
    <property type="match status" value="1"/>
</dbReference>
<protein>
    <submittedName>
        <fullName evidence="1">NAD(P)H-binding protein</fullName>
    </submittedName>
</protein>
<gene>
    <name evidence="1" type="ORF">VRU49_09740</name>
</gene>
<reference evidence="1 2" key="1">
    <citation type="submission" date="2024-01" db="EMBL/GenBank/DDBJ databases">
        <title>Pedobacter sp. nov., isolated from oil-contaminated soil.</title>
        <authorList>
            <person name="Le N.T.T."/>
        </authorList>
    </citation>
    <scope>NUCLEOTIDE SEQUENCE [LARGE SCALE GENOMIC DNA]</scope>
    <source>
        <strain evidence="1 2">VNH31</strain>
    </source>
</reference>
<dbReference type="Proteomes" id="UP001337681">
    <property type="component" value="Unassembled WGS sequence"/>
</dbReference>
<dbReference type="InterPro" id="IPR014843">
    <property type="entry name" value="Him1/Fmp52"/>
</dbReference>
<dbReference type="PANTHER" id="PTHR14097">
    <property type="entry name" value="OXIDOREDUCTASE HTATIP2"/>
    <property type="match status" value="1"/>
</dbReference>
<dbReference type="InterPro" id="IPR036291">
    <property type="entry name" value="NAD(P)-bd_dom_sf"/>
</dbReference>
<dbReference type="EMBL" id="JAZDQU010000002">
    <property type="protein sequence ID" value="MEE1885696.1"/>
    <property type="molecule type" value="Genomic_DNA"/>
</dbReference>
<comment type="caution">
    <text evidence="1">The sequence shown here is derived from an EMBL/GenBank/DDBJ whole genome shotgun (WGS) entry which is preliminary data.</text>
</comment>
<dbReference type="Pfam" id="PF08732">
    <property type="entry name" value="HIM1"/>
    <property type="match status" value="1"/>
</dbReference>
<keyword evidence="2" id="KW-1185">Reference proteome</keyword>
<sequence length="214" mass="23575">MKVVLIGATGATGYELLKLMLADEAITEVVVLLRKALKVSNQKLKEVMVNFDQLSDWTSEIKGDIAISCLGTTLNDAGSKEAQYKVDFQYQYEFAKLAKANHISKFLLISASNADASSLFFYSKIKGLLENAIEDLNFQSFVIFRPGPLVRPNSNRTGEKIGVSIIGFLNKLGILNNFKPLPVKKLADLMLNYAKNSKAGKIILSAHQILSESK</sequence>
<name>A0ABU7H378_9SPHI</name>